<accession>A0AAV6XR23</accession>
<gene>
    <name evidence="3" type="ORF">BUALT_Bualt04G0144000</name>
</gene>
<feature type="chain" id="PRO_5043742372" evidence="2">
    <location>
        <begin position="26"/>
        <end position="84"/>
    </location>
</feature>
<feature type="region of interest" description="Disordered" evidence="1">
    <location>
        <begin position="35"/>
        <end position="84"/>
    </location>
</feature>
<evidence type="ECO:0000256" key="2">
    <source>
        <dbReference type="SAM" id="SignalP"/>
    </source>
</evidence>
<evidence type="ECO:0000256" key="1">
    <source>
        <dbReference type="SAM" id="MobiDB-lite"/>
    </source>
</evidence>
<keyword evidence="2" id="KW-0732">Signal</keyword>
<protein>
    <submittedName>
        <fullName evidence="3">Uncharacterized protein</fullName>
    </submittedName>
</protein>
<dbReference type="EMBL" id="WHWC01000004">
    <property type="protein sequence ID" value="KAG8384688.1"/>
    <property type="molecule type" value="Genomic_DNA"/>
</dbReference>
<organism evidence="3 4">
    <name type="scientific">Buddleja alternifolia</name>
    <dbReference type="NCBI Taxonomy" id="168488"/>
    <lineage>
        <taxon>Eukaryota</taxon>
        <taxon>Viridiplantae</taxon>
        <taxon>Streptophyta</taxon>
        <taxon>Embryophyta</taxon>
        <taxon>Tracheophyta</taxon>
        <taxon>Spermatophyta</taxon>
        <taxon>Magnoliopsida</taxon>
        <taxon>eudicotyledons</taxon>
        <taxon>Gunneridae</taxon>
        <taxon>Pentapetalae</taxon>
        <taxon>asterids</taxon>
        <taxon>lamiids</taxon>
        <taxon>Lamiales</taxon>
        <taxon>Scrophulariaceae</taxon>
        <taxon>Buddlejeae</taxon>
        <taxon>Buddleja</taxon>
    </lineage>
</organism>
<feature type="compositionally biased region" description="Basic and acidic residues" evidence="1">
    <location>
        <begin position="41"/>
        <end position="58"/>
    </location>
</feature>
<feature type="signal peptide" evidence="2">
    <location>
        <begin position="1"/>
        <end position="25"/>
    </location>
</feature>
<reference evidence="3" key="1">
    <citation type="submission" date="2019-10" db="EMBL/GenBank/DDBJ databases">
        <authorList>
            <person name="Zhang R."/>
            <person name="Pan Y."/>
            <person name="Wang J."/>
            <person name="Ma R."/>
            <person name="Yu S."/>
        </authorList>
    </citation>
    <scope>NUCLEOTIDE SEQUENCE</scope>
    <source>
        <strain evidence="3">LA-IB0</strain>
        <tissue evidence="3">Leaf</tissue>
    </source>
</reference>
<dbReference type="PANTHER" id="PTHR37908">
    <property type="entry name" value="TRANSMEMBRANE PROTEIN"/>
    <property type="match status" value="1"/>
</dbReference>
<proteinExistence type="predicted"/>
<dbReference type="AlphaFoldDB" id="A0AAV6XR23"/>
<sequence length="84" mass="9331">MIRSCFRTILLQSFILVLLFSTGFGRKMVNYSGHAVGAGSEEGKSREMMELDYNEKPEPNVNGKSGIPFPFPSPPPPPPAELRY</sequence>
<feature type="compositionally biased region" description="Pro residues" evidence="1">
    <location>
        <begin position="69"/>
        <end position="84"/>
    </location>
</feature>
<evidence type="ECO:0000313" key="3">
    <source>
        <dbReference type="EMBL" id="KAG8384688.1"/>
    </source>
</evidence>
<comment type="caution">
    <text evidence="3">The sequence shown here is derived from an EMBL/GenBank/DDBJ whole genome shotgun (WGS) entry which is preliminary data.</text>
</comment>
<keyword evidence="4" id="KW-1185">Reference proteome</keyword>
<name>A0AAV6XR23_9LAMI</name>
<dbReference type="Proteomes" id="UP000826271">
    <property type="component" value="Unassembled WGS sequence"/>
</dbReference>
<evidence type="ECO:0000313" key="4">
    <source>
        <dbReference type="Proteomes" id="UP000826271"/>
    </source>
</evidence>
<dbReference type="PANTHER" id="PTHR37908:SF3">
    <property type="entry name" value="TRANSMEMBRANE PROTEIN"/>
    <property type="match status" value="1"/>
</dbReference>